<dbReference type="InterPro" id="IPR050325">
    <property type="entry name" value="Prot/Nucl_acid_deglycase"/>
</dbReference>
<feature type="domain" description="DJ-1/PfpI" evidence="1">
    <location>
        <begin position="6"/>
        <end position="164"/>
    </location>
</feature>
<accession>A0A6B3VZT0</accession>
<dbReference type="EMBL" id="JAAIWN010000012">
    <property type="protein sequence ID" value="NEY81233.1"/>
    <property type="molecule type" value="Genomic_DNA"/>
</dbReference>
<gene>
    <name evidence="3" type="ORF">G4D64_06820</name>
    <name evidence="2" type="ORF">H1Z61_06855</name>
</gene>
<keyword evidence="4" id="KW-1185">Reference proteome</keyword>
<protein>
    <submittedName>
        <fullName evidence="3">4-methyl-5(B-hydroxyethyl)-thiazole monophosphate biosynthesis protein</fullName>
    </submittedName>
    <submittedName>
        <fullName evidence="2">DJ-1/PfpI family protein</fullName>
    </submittedName>
</protein>
<evidence type="ECO:0000313" key="4">
    <source>
        <dbReference type="Proteomes" id="UP000472971"/>
    </source>
</evidence>
<reference evidence="3 4" key="1">
    <citation type="submission" date="2020-02" db="EMBL/GenBank/DDBJ databases">
        <title>Bacillus aquiflavi sp. nov., isolated from yellow water of strong flavor Chinese baijiu in Yibin region of China.</title>
        <authorList>
            <person name="Xie J."/>
        </authorList>
    </citation>
    <scope>NUCLEOTIDE SEQUENCE [LARGE SCALE GENOMIC DNA]</scope>
    <source>
        <strain evidence="3 4">3H-10</strain>
    </source>
</reference>
<organism evidence="3 4">
    <name type="scientific">Bacillus aquiflavi</name>
    <dbReference type="NCBI Taxonomy" id="2672567"/>
    <lineage>
        <taxon>Bacteria</taxon>
        <taxon>Bacillati</taxon>
        <taxon>Bacillota</taxon>
        <taxon>Bacilli</taxon>
        <taxon>Bacillales</taxon>
        <taxon>Bacillaceae</taxon>
        <taxon>Bacillus</taxon>
    </lineage>
</organism>
<dbReference type="InterPro" id="IPR002818">
    <property type="entry name" value="DJ-1/PfpI"/>
</dbReference>
<reference evidence="2 5" key="2">
    <citation type="submission" date="2020-07" db="EMBL/GenBank/DDBJ databases">
        <authorList>
            <person name="Feng H."/>
        </authorList>
    </citation>
    <scope>NUCLEOTIDE SEQUENCE [LARGE SCALE GENOMIC DNA]</scope>
    <source>
        <strain evidence="5">s-12</strain>
        <strain evidence="2">S-12</strain>
    </source>
</reference>
<dbReference type="PANTHER" id="PTHR48094:SF12">
    <property type="entry name" value="PARKINSON DISEASE PROTEIN 7 HOMOLOG"/>
    <property type="match status" value="1"/>
</dbReference>
<evidence type="ECO:0000313" key="5">
    <source>
        <dbReference type="Proteomes" id="UP000570010"/>
    </source>
</evidence>
<evidence type="ECO:0000259" key="1">
    <source>
        <dbReference type="Pfam" id="PF01965"/>
    </source>
</evidence>
<dbReference type="SUPFAM" id="SSF52317">
    <property type="entry name" value="Class I glutamine amidotransferase-like"/>
    <property type="match status" value="1"/>
</dbReference>
<dbReference type="EMBL" id="JACEIO010000012">
    <property type="protein sequence ID" value="MBA4536866.1"/>
    <property type="molecule type" value="Genomic_DNA"/>
</dbReference>
<dbReference type="Pfam" id="PF01965">
    <property type="entry name" value="DJ-1_PfpI"/>
    <property type="match status" value="1"/>
</dbReference>
<comment type="caution">
    <text evidence="3">The sequence shown here is derived from an EMBL/GenBank/DDBJ whole genome shotgun (WGS) entry which is preliminary data.</text>
</comment>
<dbReference type="InterPro" id="IPR029062">
    <property type="entry name" value="Class_I_gatase-like"/>
</dbReference>
<evidence type="ECO:0000313" key="2">
    <source>
        <dbReference type="EMBL" id="MBA4536866.1"/>
    </source>
</evidence>
<dbReference type="PANTHER" id="PTHR48094">
    <property type="entry name" value="PROTEIN/NUCLEIC ACID DEGLYCASE DJ-1-RELATED"/>
    <property type="match status" value="1"/>
</dbReference>
<dbReference type="Gene3D" id="3.40.50.880">
    <property type="match status" value="1"/>
</dbReference>
<dbReference type="RefSeq" id="WP_163241475.1">
    <property type="nucleotide sequence ID" value="NZ_CP082780.1"/>
</dbReference>
<proteinExistence type="predicted"/>
<name>A0A6B3VZT0_9BACI</name>
<dbReference type="AlphaFoldDB" id="A0A6B3VZT0"/>
<sequence length="178" mass="20148">MKITGILLYPRFSEYELSVLLSVLKQGEKEMVTIGLNRELVVGEAGLPCLPHTDIHQVDLANLDSLILPGVDDFAHLVDHQELDNFLQKTAEQQFVYGAISSAPYFLAKSGLLENVKYTTGLTLEQRNFLGHFNEENYVDAPVVTDRHVVTSKGAYFIDFAFKLGSLLNLKFHQDWYR</sequence>
<evidence type="ECO:0000313" key="3">
    <source>
        <dbReference type="EMBL" id="NEY81233.1"/>
    </source>
</evidence>
<dbReference type="Proteomes" id="UP000570010">
    <property type="component" value="Unassembled WGS sequence"/>
</dbReference>
<dbReference type="GO" id="GO:0005737">
    <property type="term" value="C:cytoplasm"/>
    <property type="evidence" value="ECO:0007669"/>
    <property type="project" value="TreeGrafter"/>
</dbReference>
<dbReference type="Proteomes" id="UP000472971">
    <property type="component" value="Unassembled WGS sequence"/>
</dbReference>